<keyword evidence="2" id="KW-1185">Reference proteome</keyword>
<dbReference type="RefSeq" id="WP_255160778.1">
    <property type="nucleotide sequence ID" value="NZ_CP101497.1"/>
</dbReference>
<name>A0ABY5FZ84_9MICO</name>
<dbReference type="InterPro" id="IPR014710">
    <property type="entry name" value="RmlC-like_jellyroll"/>
</dbReference>
<dbReference type="EMBL" id="CP101497">
    <property type="protein sequence ID" value="UTT63645.1"/>
    <property type="molecule type" value="Genomic_DNA"/>
</dbReference>
<evidence type="ECO:0000313" key="2">
    <source>
        <dbReference type="Proteomes" id="UP001060039"/>
    </source>
</evidence>
<evidence type="ECO:0000313" key="1">
    <source>
        <dbReference type="EMBL" id="UTT63645.1"/>
    </source>
</evidence>
<dbReference type="Gene3D" id="2.60.120.10">
    <property type="entry name" value="Jelly Rolls"/>
    <property type="match status" value="1"/>
</dbReference>
<gene>
    <name evidence="1" type="ORF">NNL39_05985</name>
</gene>
<organism evidence="1 2">
    <name type="scientific">Microcella humidisoli</name>
    <dbReference type="NCBI Taxonomy" id="2963406"/>
    <lineage>
        <taxon>Bacteria</taxon>
        <taxon>Bacillati</taxon>
        <taxon>Actinomycetota</taxon>
        <taxon>Actinomycetes</taxon>
        <taxon>Micrococcales</taxon>
        <taxon>Microbacteriaceae</taxon>
        <taxon>Microcella</taxon>
    </lineage>
</organism>
<sequence length="116" mass="12569">MDPIALDLDVMAAYLLTQAAENPQRRASQRIDLGYQQLRMTAIGFDTGGELPEHTNPGEAMLQVLRGRIRLSDATRTIEVAAGTVARIPDGVHSVEALEPSVMLLTALPLPGRNDH</sequence>
<dbReference type="SUPFAM" id="SSF51182">
    <property type="entry name" value="RmlC-like cupins"/>
    <property type="match status" value="1"/>
</dbReference>
<dbReference type="PANTHER" id="PTHR37694">
    <property type="entry name" value="SLR8022 PROTEIN"/>
    <property type="match status" value="1"/>
</dbReference>
<protein>
    <submittedName>
        <fullName evidence="1">Cupin domain-containing protein</fullName>
    </submittedName>
</protein>
<dbReference type="CDD" id="cd02230">
    <property type="entry name" value="cupin_HP0902-like"/>
    <property type="match status" value="1"/>
</dbReference>
<dbReference type="InterPro" id="IPR011051">
    <property type="entry name" value="RmlC_Cupin_sf"/>
</dbReference>
<dbReference type="PANTHER" id="PTHR37694:SF1">
    <property type="entry name" value="SLR8022 PROTEIN"/>
    <property type="match status" value="1"/>
</dbReference>
<proteinExistence type="predicted"/>
<dbReference type="Proteomes" id="UP001060039">
    <property type="component" value="Chromosome"/>
</dbReference>
<reference evidence="1" key="1">
    <citation type="submission" date="2022-07" db="EMBL/GenBank/DDBJ databases">
        <title>Taxonomic analysis of Microcella humidisoli nov. sp., isolated from riverside soil.</title>
        <authorList>
            <person name="Molina K.M."/>
            <person name="Kim S.B."/>
        </authorList>
    </citation>
    <scope>NUCLEOTIDE SEQUENCE</scope>
    <source>
        <strain evidence="1">MMS21-STM10</strain>
    </source>
</reference>
<accession>A0ABY5FZ84</accession>